<evidence type="ECO:0000256" key="5">
    <source>
        <dbReference type="ARBA" id="ARBA00023136"/>
    </source>
</evidence>
<comment type="caution">
    <text evidence="10">The sequence shown here is derived from an EMBL/GenBank/DDBJ whole genome shotgun (WGS) entry which is preliminary data.</text>
</comment>
<dbReference type="AlphaFoldDB" id="A0A4Q7UWZ0"/>
<reference evidence="10 11" key="1">
    <citation type="submission" date="2019-02" db="EMBL/GenBank/DDBJ databases">
        <title>Sequencing the genomes of 1000 actinobacteria strains.</title>
        <authorList>
            <person name="Klenk H.-P."/>
        </authorList>
    </citation>
    <scope>NUCLEOTIDE SEQUENCE [LARGE SCALE GENOMIC DNA]</scope>
    <source>
        <strain evidence="10 11">DSM 45779</strain>
    </source>
</reference>
<dbReference type="OrthoDB" id="8738207at2"/>
<feature type="transmembrane region" description="Helical" evidence="7">
    <location>
        <begin position="96"/>
        <end position="122"/>
    </location>
</feature>
<dbReference type="Proteomes" id="UP000291591">
    <property type="component" value="Unassembled WGS sequence"/>
</dbReference>
<organism evidence="10 11">
    <name type="scientific">Pseudonocardia sediminis</name>
    <dbReference type="NCBI Taxonomy" id="1397368"/>
    <lineage>
        <taxon>Bacteria</taxon>
        <taxon>Bacillati</taxon>
        <taxon>Actinomycetota</taxon>
        <taxon>Actinomycetes</taxon>
        <taxon>Pseudonocardiales</taxon>
        <taxon>Pseudonocardiaceae</taxon>
        <taxon>Pseudonocardia</taxon>
    </lineage>
</organism>
<proteinExistence type="predicted"/>
<feature type="transmembrane region" description="Helical" evidence="7">
    <location>
        <begin position="398"/>
        <end position="425"/>
    </location>
</feature>
<evidence type="ECO:0000259" key="9">
    <source>
        <dbReference type="Pfam" id="PF07158"/>
    </source>
</evidence>
<keyword evidence="5 7" id="KW-0472">Membrane</keyword>
<feature type="transmembrane region" description="Helical" evidence="7">
    <location>
        <begin position="27"/>
        <end position="45"/>
    </location>
</feature>
<feature type="compositionally biased region" description="Basic and acidic residues" evidence="6">
    <location>
        <begin position="247"/>
        <end position="256"/>
    </location>
</feature>
<keyword evidence="2" id="KW-0813">Transport</keyword>
<evidence type="ECO:0000313" key="11">
    <source>
        <dbReference type="Proteomes" id="UP000291591"/>
    </source>
</evidence>
<feature type="transmembrane region" description="Helical" evidence="7">
    <location>
        <begin position="52"/>
        <end position="70"/>
    </location>
</feature>
<evidence type="ECO:0000256" key="7">
    <source>
        <dbReference type="SAM" id="Phobius"/>
    </source>
</evidence>
<feature type="transmembrane region" description="Helical" evidence="7">
    <location>
        <begin position="307"/>
        <end position="325"/>
    </location>
</feature>
<protein>
    <submittedName>
        <fullName evidence="10">Citrate transporter</fullName>
    </submittedName>
</protein>
<evidence type="ECO:0000259" key="8">
    <source>
        <dbReference type="Pfam" id="PF03600"/>
    </source>
</evidence>
<evidence type="ECO:0000256" key="3">
    <source>
        <dbReference type="ARBA" id="ARBA00022692"/>
    </source>
</evidence>
<feature type="transmembrane region" description="Helical" evidence="7">
    <location>
        <begin position="361"/>
        <end position="378"/>
    </location>
</feature>
<dbReference type="RefSeq" id="WP_130290598.1">
    <property type="nucleotide sequence ID" value="NZ_SHKL01000001.1"/>
</dbReference>
<keyword evidence="11" id="KW-1185">Reference proteome</keyword>
<accession>A0A4Q7UWZ0</accession>
<dbReference type="Pfam" id="PF07158">
    <property type="entry name" value="MatC_N"/>
    <property type="match status" value="1"/>
</dbReference>
<feature type="compositionally biased region" description="Low complexity" evidence="6">
    <location>
        <begin position="234"/>
        <end position="245"/>
    </location>
</feature>
<dbReference type="Pfam" id="PF03600">
    <property type="entry name" value="CitMHS"/>
    <property type="match status" value="1"/>
</dbReference>
<evidence type="ECO:0000256" key="2">
    <source>
        <dbReference type="ARBA" id="ARBA00022448"/>
    </source>
</evidence>
<comment type="subcellular location">
    <subcellularLocation>
        <location evidence="1">Membrane</location>
        <topology evidence="1">Multi-pass membrane protein</topology>
    </subcellularLocation>
</comment>
<dbReference type="GO" id="GO:0055085">
    <property type="term" value="P:transmembrane transport"/>
    <property type="evidence" value="ECO:0007669"/>
    <property type="project" value="InterPro"/>
</dbReference>
<evidence type="ECO:0000256" key="6">
    <source>
        <dbReference type="SAM" id="MobiDB-lite"/>
    </source>
</evidence>
<feature type="region of interest" description="Disordered" evidence="6">
    <location>
        <begin position="209"/>
        <end position="299"/>
    </location>
</feature>
<feature type="transmembrane region" description="Helical" evidence="7">
    <location>
        <begin position="134"/>
        <end position="160"/>
    </location>
</feature>
<evidence type="ECO:0000313" key="10">
    <source>
        <dbReference type="EMBL" id="RZT86275.1"/>
    </source>
</evidence>
<dbReference type="InterPro" id="IPR009827">
    <property type="entry name" value="MatC_N"/>
</dbReference>
<sequence>MVVQIVALVIFAGVFLIAEVRRSHIGIVMFAAACGVGLLVTGLPLDDILGGFPVDILILLVGVTYFFGIAKSNGTIARLVDLALARVGDNVTALPLVFFALTGVVSAMGSPLGGLVMAPIGMSVAGRRGIDPMLMGLAMACGLSAGGFAPTSLFGIVTYGTAASAGIALNPLVLFGTAVVANVLLLGLAYLLFGPGAGARRARRGNGRVVAAGSPGLDGRDGAGSAPAPREQGDQLGAAATTTDDTGGDRGGDRGGARTSAGPSGTDPTATRDPGDDTGGRASDATGSSPDRSAPPVPEPFEREHRITVLAMLGLVVAVVVLALMGSEPDIGVLAFAFGAALTLIDPPAGRTALAEIDWSTVLLVGGIITYVGVLQTAGAVDLLGDLAAGLAFPVPAAFVLCAVCGLISAFASTTGILAALVPLAIPLVQTGGVPGWALICALGVCSSLVDVSPFSTVGATMVATATDPEERPRMTSLLTRWGMSMVVVGPVLLLGTLMLPAMAV</sequence>
<dbReference type="InterPro" id="IPR004680">
    <property type="entry name" value="Cit_transptr-like_dom"/>
</dbReference>
<dbReference type="EMBL" id="SHKL01000001">
    <property type="protein sequence ID" value="RZT86275.1"/>
    <property type="molecule type" value="Genomic_DNA"/>
</dbReference>
<feature type="transmembrane region" description="Helical" evidence="7">
    <location>
        <begin position="172"/>
        <end position="193"/>
    </location>
</feature>
<feature type="domain" description="Citrate transporter-like" evidence="8">
    <location>
        <begin position="306"/>
        <end position="494"/>
    </location>
</feature>
<name>A0A4Q7UWZ0_PSEST</name>
<evidence type="ECO:0000256" key="1">
    <source>
        <dbReference type="ARBA" id="ARBA00004141"/>
    </source>
</evidence>
<dbReference type="GO" id="GO:0016020">
    <property type="term" value="C:membrane"/>
    <property type="evidence" value="ECO:0007669"/>
    <property type="project" value="UniProtKB-SubCell"/>
</dbReference>
<feature type="transmembrane region" description="Helical" evidence="7">
    <location>
        <begin position="331"/>
        <end position="349"/>
    </location>
</feature>
<feature type="domain" description="Dicarboxylate carrier MatC N-terminal" evidence="9">
    <location>
        <begin position="1"/>
        <end position="147"/>
    </location>
</feature>
<keyword evidence="4 7" id="KW-1133">Transmembrane helix</keyword>
<keyword evidence="3 7" id="KW-0812">Transmembrane</keyword>
<feature type="transmembrane region" description="Helical" evidence="7">
    <location>
        <begin position="482"/>
        <end position="504"/>
    </location>
</feature>
<gene>
    <name evidence="10" type="ORF">EV383_3167</name>
</gene>
<evidence type="ECO:0000256" key="4">
    <source>
        <dbReference type="ARBA" id="ARBA00022989"/>
    </source>
</evidence>